<accession>A0A9P0QPV5</accession>
<proteinExistence type="predicted"/>
<dbReference type="AlphaFoldDB" id="A0A9P0QPV5"/>
<dbReference type="EMBL" id="CAKXYY010000007">
    <property type="protein sequence ID" value="CAH2352533.1"/>
    <property type="molecule type" value="Genomic_DNA"/>
</dbReference>
<dbReference type="Proteomes" id="UP000837801">
    <property type="component" value="Unassembled WGS sequence"/>
</dbReference>
<name>A0A9P0QPV5_9ASCO</name>
<reference evidence="1" key="1">
    <citation type="submission" date="2022-03" db="EMBL/GenBank/DDBJ databases">
        <authorList>
            <person name="Legras J.-L."/>
            <person name="Devillers H."/>
            <person name="Grondin C."/>
        </authorList>
    </citation>
    <scope>NUCLEOTIDE SEQUENCE</scope>
    <source>
        <strain evidence="1">CLIB 1423</strain>
    </source>
</reference>
<dbReference type="OrthoDB" id="4082935at2759"/>
<organism evidence="1 2">
    <name type="scientific">[Candida] railenensis</name>
    <dbReference type="NCBI Taxonomy" id="45579"/>
    <lineage>
        <taxon>Eukaryota</taxon>
        <taxon>Fungi</taxon>
        <taxon>Dikarya</taxon>
        <taxon>Ascomycota</taxon>
        <taxon>Saccharomycotina</taxon>
        <taxon>Pichiomycetes</taxon>
        <taxon>Debaryomycetaceae</taxon>
        <taxon>Kurtzmaniella</taxon>
    </lineage>
</organism>
<sequence length="356" mass="40577">MVAQGVAPPSLSNPIPTSICYKGHSMIKVKPITPNAILWYAFNSVPEFRVVKDHTINFYEHQRWTTSTKGDFKSFALSLRSDSTVIRCTTHSLRRSTLLIQSLARSIQKNSINIQSLHFPVSLQTLWLISHTTTLLGTSMYHYHITFKGYNIGYSLASLSAILTYSLILYRKLIALPHLTLSILNSENTHLLIMAFLTATSARNFLRLVSFSIYSFMNLTNHFAGGNQKLHLNPSLVTFEYPLLLAAAYSEMIMCTSELIDALLNRVSHKVIFYSIFISLRLASSEYFYSSFSGISWICMKTLNEIKSQYSKRSITSEIKGAEKSEIHRVEVMCPQKKILENSQIDDDFQYIFEVY</sequence>
<evidence type="ECO:0000313" key="2">
    <source>
        <dbReference type="Proteomes" id="UP000837801"/>
    </source>
</evidence>
<comment type="caution">
    <text evidence="1">The sequence shown here is derived from an EMBL/GenBank/DDBJ whole genome shotgun (WGS) entry which is preliminary data.</text>
</comment>
<evidence type="ECO:0000313" key="1">
    <source>
        <dbReference type="EMBL" id="CAH2352533.1"/>
    </source>
</evidence>
<gene>
    <name evidence="1" type="ORF">CLIB1423_07S01706</name>
</gene>
<keyword evidence="2" id="KW-1185">Reference proteome</keyword>
<protein>
    <submittedName>
        <fullName evidence="1">Uncharacterized protein</fullName>
    </submittedName>
</protein>